<proteinExistence type="predicted"/>
<dbReference type="EMBL" id="LSYU01000024">
    <property type="protein sequence ID" value="KXX66139.1"/>
    <property type="molecule type" value="Genomic_DNA"/>
</dbReference>
<sequence length="257" mass="27966">MCTLVMLRRPGEDWPLLLGANRDEQRARPARAPARHWPDRPEVFAGLDLVGEGSWLGVNDHGLVAAVLDRRASLGPAPGKRSRGELVLEALDHAEADAAAEALADLHPAAYRPFNLVVADPRAAHWLRHDGDGGIRVTPIPAGLHMLCAGELDDPGDPRIAAQLPRFRDAEPPDPARGDWHDWQRLLVGREPLAGLAPEAAMVQCRDDGLATRSSALIAIPAHPGFGAWPHWLHAEADPVPETFRQLLPEPTRSRPN</sequence>
<reference evidence="1 2" key="1">
    <citation type="submission" date="2016-02" db="EMBL/GenBank/DDBJ databases">
        <title>Genome sequence of Marichromatium gracile YL-28, a purple sulfur bacterium.</title>
        <authorList>
            <person name="Zhao C."/>
            <person name="Hong X."/>
            <person name="Chen S."/>
            <person name="Yang S."/>
        </authorList>
    </citation>
    <scope>NUCLEOTIDE SEQUENCE [LARGE SCALE GENOMIC DNA]</scope>
    <source>
        <strain evidence="1 2">YL28</strain>
    </source>
</reference>
<keyword evidence="2" id="KW-1185">Reference proteome</keyword>
<dbReference type="Pfam" id="PF05742">
    <property type="entry name" value="TANGO2"/>
    <property type="match status" value="1"/>
</dbReference>
<protein>
    <recommendedName>
        <fullName evidence="3">Transport and Golgi organization protein 2</fullName>
    </recommendedName>
</protein>
<evidence type="ECO:0000313" key="1">
    <source>
        <dbReference type="EMBL" id="KXX66139.1"/>
    </source>
</evidence>
<evidence type="ECO:0000313" key="2">
    <source>
        <dbReference type="Proteomes" id="UP000075766"/>
    </source>
</evidence>
<name>A0ABR5VKP6_MARGR</name>
<evidence type="ECO:0008006" key="3">
    <source>
        <dbReference type="Google" id="ProtNLM"/>
    </source>
</evidence>
<gene>
    <name evidence="1" type="ORF">AY586_07065</name>
</gene>
<dbReference type="RefSeq" id="WP_062271986.1">
    <property type="nucleotide sequence ID" value="NZ_LSYU01000024.1"/>
</dbReference>
<dbReference type="PANTHER" id="PTHR17985:SF8">
    <property type="entry name" value="TRANSPORT AND GOLGI ORGANIZATION PROTEIN 2 HOMOLOG"/>
    <property type="match status" value="1"/>
</dbReference>
<accession>A0ABR5VKP6</accession>
<dbReference type="Proteomes" id="UP000075766">
    <property type="component" value="Unassembled WGS sequence"/>
</dbReference>
<dbReference type="Gene3D" id="3.60.60.10">
    <property type="entry name" value="Penicillin V Acylase, Chain A"/>
    <property type="match status" value="1"/>
</dbReference>
<dbReference type="InterPro" id="IPR008551">
    <property type="entry name" value="TANGO2"/>
</dbReference>
<comment type="caution">
    <text evidence="1">The sequence shown here is derived from an EMBL/GenBank/DDBJ whole genome shotgun (WGS) entry which is preliminary data.</text>
</comment>
<dbReference type="PANTHER" id="PTHR17985">
    <property type="entry name" value="SER/THR-RICH PROTEIN T10 IN DGCR REGION"/>
    <property type="match status" value="1"/>
</dbReference>
<organism evidence="1 2">
    <name type="scientific">Marichromatium gracile</name>
    <name type="common">Chromatium gracile</name>
    <dbReference type="NCBI Taxonomy" id="1048"/>
    <lineage>
        <taxon>Bacteria</taxon>
        <taxon>Pseudomonadati</taxon>
        <taxon>Pseudomonadota</taxon>
        <taxon>Gammaproteobacteria</taxon>
        <taxon>Chromatiales</taxon>
        <taxon>Chromatiaceae</taxon>
        <taxon>Marichromatium</taxon>
    </lineage>
</organism>